<evidence type="ECO:0000256" key="1">
    <source>
        <dbReference type="SAM" id="MobiDB-lite"/>
    </source>
</evidence>
<dbReference type="EMBL" id="CP024608">
    <property type="protein sequence ID" value="ATQ77892.1"/>
    <property type="molecule type" value="Genomic_DNA"/>
</dbReference>
<sequence length="111" mass="11597">MSDSKKEKGWGGARPGAGRKANPKPEATPIPPHIAQVVDGQPLDPRPALEQVALGLLEVTPQQYKALTALLPYVHSKKGEGGKKEAADKAAKTAGAGKFGARQPPRLVSSK</sequence>
<evidence type="ECO:0008006" key="4">
    <source>
        <dbReference type="Google" id="ProtNLM"/>
    </source>
</evidence>
<organism evidence="2 3">
    <name type="scientific">Massilia violaceinigra</name>
    <dbReference type="NCBI Taxonomy" id="2045208"/>
    <lineage>
        <taxon>Bacteria</taxon>
        <taxon>Pseudomonadati</taxon>
        <taxon>Pseudomonadota</taxon>
        <taxon>Betaproteobacteria</taxon>
        <taxon>Burkholderiales</taxon>
        <taxon>Oxalobacteraceae</taxon>
        <taxon>Telluria group</taxon>
        <taxon>Massilia</taxon>
    </lineage>
</organism>
<evidence type="ECO:0000313" key="3">
    <source>
        <dbReference type="Proteomes" id="UP000229897"/>
    </source>
</evidence>
<proteinExistence type="predicted"/>
<accession>A0A2D2DSD6</accession>
<dbReference type="Proteomes" id="UP000229897">
    <property type="component" value="Chromosome"/>
</dbReference>
<dbReference type="KEGG" id="mass:CR152_27855"/>
<dbReference type="AlphaFoldDB" id="A0A2D2DSD6"/>
<evidence type="ECO:0000313" key="2">
    <source>
        <dbReference type="EMBL" id="ATQ77892.1"/>
    </source>
</evidence>
<feature type="compositionally biased region" description="Low complexity" evidence="1">
    <location>
        <begin position="92"/>
        <end position="101"/>
    </location>
</feature>
<name>A0A2D2DSD6_9BURK</name>
<dbReference type="RefSeq" id="WP_099880453.1">
    <property type="nucleotide sequence ID" value="NZ_CP024608.1"/>
</dbReference>
<feature type="compositionally biased region" description="Basic and acidic residues" evidence="1">
    <location>
        <begin position="78"/>
        <end position="91"/>
    </location>
</feature>
<feature type="region of interest" description="Disordered" evidence="1">
    <location>
        <begin position="78"/>
        <end position="111"/>
    </location>
</feature>
<feature type="region of interest" description="Disordered" evidence="1">
    <location>
        <begin position="1"/>
        <end position="43"/>
    </location>
</feature>
<gene>
    <name evidence="2" type="ORF">CR152_27855</name>
</gene>
<keyword evidence="3" id="KW-1185">Reference proteome</keyword>
<protein>
    <recommendedName>
        <fullName evidence="4">Terminase</fullName>
    </recommendedName>
</protein>
<reference evidence="2" key="1">
    <citation type="submission" date="2017-10" db="EMBL/GenBank/DDBJ databases">
        <title>Massilia psychrophilum sp. nov., a novel purple-pigmented bacterium isolated from Tianshan glacier, Xinjiang Municipality, China.</title>
        <authorList>
            <person name="Wang H."/>
        </authorList>
    </citation>
    <scope>NUCLEOTIDE SEQUENCE [LARGE SCALE GENOMIC DNA]</scope>
    <source>
        <strain evidence="2">B2</strain>
    </source>
</reference>